<evidence type="ECO:0000259" key="12">
    <source>
        <dbReference type="PROSITE" id="PS51667"/>
    </source>
</evidence>
<sequence>MKENGGGGDSLPDEQRCKRSDGRKWRCGRPVMDGRTLCETHFLQGRHRQHKEPVPENLKLERQITNRKSEEKNPTEKSEIRANGNVDSSNLPRKRGKRKLLDEENTGESHETRQKGVVGSSNLHRKLRKRNQKEAKSKSSMDISEDLDDALRKMNLKKGDLQLDLIRGCLNRQIEKKKGKQPQKEDIVKEDIVKELKYGRLEISQSSPSTTPITVNNAALLNGKIGVSPSSSMPTRFFRSKNIDRVPIATMQILPSIKANVKAATKKCHWCRMCSYRVLVKCLTCKKQFFCEDCIRQRLLDKADVKKQCPVCHGTCNCKLCIRGKSKEVKSKVQDLVVYSGEGKFDKGQQHLYMIHLLLPLLEQVNQEKIIELDIEAKIKGEDQSELQIQNAIGSPKQRCCGFCKACIVDVHRSCGKCSYILCLPCCQEFREGHLHGGLRDLKNTTADKRRSLCTILWNWKTNEDGSINCPPKNLGGCGDNILTLFSHHPFNWTKDLEASAKEIASTSNFTKSFNLDTSSCALCDENDKNGEKVEILIENKCLYFSITQDQDLEDKNLEHFTKHWVKGQPIIVKDVIKNDLELNWDPVFMFCMYLERSAKSRNAKESKLKICSDWCEVELGRQQIFMGGKTHANVWHEKLKFKVWLSSGFFQEHFPSHFASIMHALPLQEYINPVLGVLNLAANMPPESQKTDLGPFVYISYGRPEDVMGGDFLTKLCYHAYDMVNILVHATELPISEKKLNKVKILLDKYSQDHNETPKKNKTKNKVDEQCGKSSFSSEVTQQSEMEDNTNEELTQIPKVDPVDPCVFSDDDSSIGDSDDEDMFEEEFGSPRGNKEEIVDTRGAQWDVFRRQDVSKLVEFLRKYSKELNTSSCSPKKVVHPILDESFYLDAFHKKYLKEEFDVEPWTFEQRIGEAVIIPAGCPYQVKKIKSCVNVVLEFISPESASMGIKLSDEIRQLPVNHKAKGKMLEVKKMTIHSVNAAVEEIRKVSQAEISDKVEE</sequence>
<dbReference type="GO" id="GO:0000118">
    <property type="term" value="C:histone deacetylase complex"/>
    <property type="evidence" value="ECO:0000318"/>
    <property type="project" value="GO_Central"/>
</dbReference>
<comment type="subcellular location">
    <subcellularLocation>
        <location evidence="1">Nucleus</location>
    </subcellularLocation>
</comment>
<dbReference type="AlphaFoldDB" id="A0A9R1X622"/>
<feature type="region of interest" description="Disordered" evidence="9">
    <location>
        <begin position="815"/>
        <end position="835"/>
    </location>
</feature>
<dbReference type="SUPFAM" id="SSF51197">
    <property type="entry name" value="Clavaminate synthase-like"/>
    <property type="match status" value="1"/>
</dbReference>
<feature type="region of interest" description="Disordered" evidence="9">
    <location>
        <begin position="45"/>
        <end position="142"/>
    </location>
</feature>
<gene>
    <name evidence="13" type="ORF">LSAT_V11C700350170</name>
</gene>
<evidence type="ECO:0000256" key="1">
    <source>
        <dbReference type="ARBA" id="ARBA00004123"/>
    </source>
</evidence>
<dbReference type="OrthoDB" id="1667110at2759"/>
<dbReference type="Proteomes" id="UP000235145">
    <property type="component" value="Unassembled WGS sequence"/>
</dbReference>
<evidence type="ECO:0000256" key="4">
    <source>
        <dbReference type="ARBA" id="ARBA00023015"/>
    </source>
</evidence>
<feature type="compositionally biased region" description="Basic and acidic residues" evidence="9">
    <location>
        <begin position="13"/>
        <end position="24"/>
    </location>
</feature>
<evidence type="ECO:0000256" key="9">
    <source>
        <dbReference type="SAM" id="MobiDB-lite"/>
    </source>
</evidence>
<evidence type="ECO:0000256" key="3">
    <source>
        <dbReference type="ARBA" id="ARBA00022723"/>
    </source>
</evidence>
<dbReference type="Gene3D" id="2.60.120.650">
    <property type="entry name" value="Cupin"/>
    <property type="match status" value="1"/>
</dbReference>
<dbReference type="GO" id="GO:0000785">
    <property type="term" value="C:chromatin"/>
    <property type="evidence" value="ECO:0000318"/>
    <property type="project" value="GO_Central"/>
</dbReference>
<name>A0A9R1X622_LACSA</name>
<comment type="caution">
    <text evidence="13">The sequence shown here is derived from an EMBL/GenBank/DDBJ whole genome shotgun (WGS) entry which is preliminary data.</text>
</comment>
<dbReference type="Pfam" id="PF02373">
    <property type="entry name" value="JmjC"/>
    <property type="match status" value="1"/>
</dbReference>
<dbReference type="SMART" id="SM00558">
    <property type="entry name" value="JmjC"/>
    <property type="match status" value="1"/>
</dbReference>
<keyword evidence="3" id="KW-0479">Metal-binding</keyword>
<evidence type="ECO:0000313" key="14">
    <source>
        <dbReference type="Proteomes" id="UP000235145"/>
    </source>
</evidence>
<dbReference type="GO" id="GO:0006357">
    <property type="term" value="P:regulation of transcription by RNA polymerase II"/>
    <property type="evidence" value="ECO:0000318"/>
    <property type="project" value="GO_Central"/>
</dbReference>
<feature type="region of interest" description="Disordered" evidence="9">
    <location>
        <begin position="1"/>
        <end position="31"/>
    </location>
</feature>
<dbReference type="InterPro" id="IPR003347">
    <property type="entry name" value="JmjC_dom"/>
</dbReference>
<keyword evidence="5" id="KW-0804">Transcription</keyword>
<evidence type="ECO:0000256" key="2">
    <source>
        <dbReference type="ARBA" id="ARBA00006801"/>
    </source>
</evidence>
<dbReference type="EMBL" id="NBSK02000007">
    <property type="protein sequence ID" value="KAJ0197222.1"/>
    <property type="molecule type" value="Genomic_DNA"/>
</dbReference>
<feature type="domain" description="WRC" evidence="12">
    <location>
        <begin position="11"/>
        <end position="55"/>
    </location>
</feature>
<feature type="domain" description="RING-type" evidence="10">
    <location>
        <begin position="271"/>
        <end position="313"/>
    </location>
</feature>
<evidence type="ECO:0008006" key="15">
    <source>
        <dbReference type="Google" id="ProtNLM"/>
    </source>
</evidence>
<evidence type="ECO:0000256" key="5">
    <source>
        <dbReference type="ARBA" id="ARBA00023163"/>
    </source>
</evidence>
<dbReference type="GO" id="GO:0003712">
    <property type="term" value="F:transcription coregulator activity"/>
    <property type="evidence" value="ECO:0000318"/>
    <property type="project" value="GO_Central"/>
</dbReference>
<protein>
    <recommendedName>
        <fullName evidence="15">JmjC domain-containing protein</fullName>
    </recommendedName>
</protein>
<feature type="domain" description="JmjC" evidence="11">
    <location>
        <begin position="674"/>
        <end position="957"/>
    </location>
</feature>
<dbReference type="Pfam" id="PF08879">
    <property type="entry name" value="WRC"/>
    <property type="match status" value="1"/>
</dbReference>
<evidence type="ECO:0000256" key="6">
    <source>
        <dbReference type="ARBA" id="ARBA00023242"/>
    </source>
</evidence>
<feature type="compositionally biased region" description="Basic and acidic residues" evidence="9">
    <location>
        <begin position="99"/>
        <end position="114"/>
    </location>
</feature>
<dbReference type="PROSITE" id="PS51184">
    <property type="entry name" value="JMJC"/>
    <property type="match status" value="1"/>
</dbReference>
<evidence type="ECO:0000259" key="10">
    <source>
        <dbReference type="PROSITE" id="PS50089"/>
    </source>
</evidence>
<dbReference type="InterPro" id="IPR018866">
    <property type="entry name" value="Znf-4CXXC_R1"/>
</dbReference>
<dbReference type="PANTHER" id="PTHR12549">
    <property type="entry name" value="JMJC DOMAIN-CONTAINING HISTONE DEMETHYLATION PROTEIN"/>
    <property type="match status" value="1"/>
</dbReference>
<evidence type="ECO:0000256" key="8">
    <source>
        <dbReference type="PROSITE-ProRule" id="PRU01002"/>
    </source>
</evidence>
<dbReference type="GO" id="GO:0008270">
    <property type="term" value="F:zinc ion binding"/>
    <property type="evidence" value="ECO:0007669"/>
    <property type="project" value="UniProtKB-KW"/>
</dbReference>
<dbReference type="InterPro" id="IPR014977">
    <property type="entry name" value="WRC_dom"/>
</dbReference>
<feature type="compositionally biased region" description="Polar residues" evidence="9">
    <location>
        <begin position="773"/>
        <end position="785"/>
    </location>
</feature>
<keyword evidence="4" id="KW-0805">Transcription regulation</keyword>
<keyword evidence="6" id="KW-0539">Nucleus</keyword>
<dbReference type="InterPro" id="IPR001841">
    <property type="entry name" value="Znf_RING"/>
</dbReference>
<dbReference type="PANTHER" id="PTHR12549:SF67">
    <property type="entry name" value="TRANSCRIPTION FACTOR JUMONJI_ASPARTYL BETA-HYDROXYLASE-RELATED"/>
    <property type="match status" value="1"/>
</dbReference>
<organism evidence="13 14">
    <name type="scientific">Lactuca sativa</name>
    <name type="common">Garden lettuce</name>
    <dbReference type="NCBI Taxonomy" id="4236"/>
    <lineage>
        <taxon>Eukaryota</taxon>
        <taxon>Viridiplantae</taxon>
        <taxon>Streptophyta</taxon>
        <taxon>Embryophyta</taxon>
        <taxon>Tracheophyta</taxon>
        <taxon>Spermatophyta</taxon>
        <taxon>Magnoliopsida</taxon>
        <taxon>eudicotyledons</taxon>
        <taxon>Gunneridae</taxon>
        <taxon>Pentapetalae</taxon>
        <taxon>asterids</taxon>
        <taxon>campanulids</taxon>
        <taxon>Asterales</taxon>
        <taxon>Asteraceae</taxon>
        <taxon>Cichorioideae</taxon>
        <taxon>Cichorieae</taxon>
        <taxon>Lactucinae</taxon>
        <taxon>Lactuca</taxon>
    </lineage>
</organism>
<feature type="region of interest" description="Disordered" evidence="9">
    <location>
        <begin position="755"/>
        <end position="797"/>
    </location>
</feature>
<feature type="compositionally biased region" description="Basic and acidic residues" evidence="9">
    <location>
        <begin position="755"/>
        <end position="772"/>
    </location>
</feature>
<evidence type="ECO:0000313" key="13">
    <source>
        <dbReference type="EMBL" id="KAJ0197222.1"/>
    </source>
</evidence>
<dbReference type="PROSITE" id="PS50089">
    <property type="entry name" value="ZF_RING_2"/>
    <property type="match status" value="1"/>
</dbReference>
<keyword evidence="7" id="KW-0862">Zinc</keyword>
<feature type="compositionally biased region" description="Acidic residues" evidence="9">
    <location>
        <begin position="815"/>
        <end position="829"/>
    </location>
</feature>
<evidence type="ECO:0000259" key="11">
    <source>
        <dbReference type="PROSITE" id="PS51184"/>
    </source>
</evidence>
<comment type="similarity">
    <text evidence="2">Belongs to the JARID1 histone demethylase family.</text>
</comment>
<dbReference type="PROSITE" id="PS51667">
    <property type="entry name" value="WRC"/>
    <property type="match status" value="1"/>
</dbReference>
<dbReference type="GO" id="GO:0031490">
    <property type="term" value="F:chromatin DNA binding"/>
    <property type="evidence" value="ECO:0000318"/>
    <property type="project" value="GO_Central"/>
</dbReference>
<dbReference type="GO" id="GO:0032454">
    <property type="term" value="F:histone H3K9 demethylase activity"/>
    <property type="evidence" value="ECO:0000318"/>
    <property type="project" value="GO_Central"/>
</dbReference>
<keyword evidence="7" id="KW-0863">Zinc-finger</keyword>
<dbReference type="InterPro" id="IPR045109">
    <property type="entry name" value="LSDs-like"/>
</dbReference>
<keyword evidence="14" id="KW-1185">Reference proteome</keyword>
<accession>A0A9R1X622</accession>
<feature type="compositionally biased region" description="Basic and acidic residues" evidence="9">
    <location>
        <begin position="51"/>
        <end position="80"/>
    </location>
</feature>
<dbReference type="Pfam" id="PF10497">
    <property type="entry name" value="zf-4CXXC_R1"/>
    <property type="match status" value="1"/>
</dbReference>
<proteinExistence type="inferred from homology"/>
<comment type="caution">
    <text evidence="8">Lacks conserved residue(s) required for the propagation of feature annotation.</text>
</comment>
<reference evidence="13 14" key="1">
    <citation type="journal article" date="2017" name="Nat. Commun.">
        <title>Genome assembly with in vitro proximity ligation data and whole-genome triplication in lettuce.</title>
        <authorList>
            <person name="Reyes-Chin-Wo S."/>
            <person name="Wang Z."/>
            <person name="Yang X."/>
            <person name="Kozik A."/>
            <person name="Arikit S."/>
            <person name="Song C."/>
            <person name="Xia L."/>
            <person name="Froenicke L."/>
            <person name="Lavelle D.O."/>
            <person name="Truco M.J."/>
            <person name="Xia R."/>
            <person name="Zhu S."/>
            <person name="Xu C."/>
            <person name="Xu H."/>
            <person name="Xu X."/>
            <person name="Cox K."/>
            <person name="Korf I."/>
            <person name="Meyers B.C."/>
            <person name="Michelmore R.W."/>
        </authorList>
    </citation>
    <scope>NUCLEOTIDE SEQUENCE [LARGE SCALE GENOMIC DNA]</scope>
    <source>
        <strain evidence="14">cv. Salinas</strain>
        <tissue evidence="13">Seedlings</tissue>
    </source>
</reference>
<evidence type="ECO:0000256" key="7">
    <source>
        <dbReference type="PROSITE-ProRule" id="PRU00175"/>
    </source>
</evidence>